<feature type="domain" description="PRC-barrel" evidence="1">
    <location>
        <begin position="88"/>
        <end position="155"/>
    </location>
</feature>
<evidence type="ECO:0000313" key="3">
    <source>
        <dbReference type="Proteomes" id="UP000198553"/>
    </source>
</evidence>
<dbReference type="AlphaFoldDB" id="A0A1H7XCU2"/>
<dbReference type="InterPro" id="IPR011033">
    <property type="entry name" value="PRC_barrel-like_sf"/>
</dbReference>
<organism evidence="2 3">
    <name type="scientific">Mesobacillus persicus</name>
    <dbReference type="NCBI Taxonomy" id="930146"/>
    <lineage>
        <taxon>Bacteria</taxon>
        <taxon>Bacillati</taxon>
        <taxon>Bacillota</taxon>
        <taxon>Bacilli</taxon>
        <taxon>Bacillales</taxon>
        <taxon>Bacillaceae</taxon>
        <taxon>Mesobacillus</taxon>
    </lineage>
</organism>
<name>A0A1H7XCU2_9BACI</name>
<accession>A0A1H7XCU2</accession>
<dbReference type="InterPro" id="IPR027275">
    <property type="entry name" value="PRC-brl_dom"/>
</dbReference>
<gene>
    <name evidence="2" type="ORF">SAMN05192533_102147</name>
</gene>
<dbReference type="Pfam" id="PF05239">
    <property type="entry name" value="PRC"/>
    <property type="match status" value="2"/>
</dbReference>
<dbReference type="Gene3D" id="2.30.30.240">
    <property type="entry name" value="PRC-barrel domain"/>
    <property type="match status" value="2"/>
</dbReference>
<evidence type="ECO:0000313" key="2">
    <source>
        <dbReference type="EMBL" id="SEM31485.1"/>
    </source>
</evidence>
<evidence type="ECO:0000259" key="1">
    <source>
        <dbReference type="Pfam" id="PF05239"/>
    </source>
</evidence>
<dbReference type="STRING" id="930146.SAMN05192533_102147"/>
<dbReference type="SUPFAM" id="SSF50346">
    <property type="entry name" value="PRC-barrel domain"/>
    <property type="match status" value="1"/>
</dbReference>
<feature type="domain" description="PRC-barrel" evidence="1">
    <location>
        <begin position="4"/>
        <end position="69"/>
    </location>
</feature>
<sequence>MRTFSLIKGLPVIEVQSATKLGEVSDLIVSGKGKVEGLLIKKGNLFKKTYSIKVEHVHSFGANGVVINNRNALERMKTPPGFTFEHQEQLSGRMMFSSDGKELGLLQDVYFLEELGTIVGYELTDGFFSDITVGKRVVKTVDPPAIGKDAIIVNVENIVNEVSIDDDMPQLSE</sequence>
<keyword evidence="3" id="KW-1185">Reference proteome</keyword>
<dbReference type="OrthoDB" id="1707618at2"/>
<dbReference type="EMBL" id="FOBW01000002">
    <property type="protein sequence ID" value="SEM31485.1"/>
    <property type="molecule type" value="Genomic_DNA"/>
</dbReference>
<dbReference type="Proteomes" id="UP000198553">
    <property type="component" value="Unassembled WGS sequence"/>
</dbReference>
<reference evidence="3" key="1">
    <citation type="submission" date="2016-10" db="EMBL/GenBank/DDBJ databases">
        <authorList>
            <person name="Varghese N."/>
            <person name="Submissions S."/>
        </authorList>
    </citation>
    <scope>NUCLEOTIDE SEQUENCE [LARGE SCALE GENOMIC DNA]</scope>
    <source>
        <strain evidence="3">B48,IBRC-M 10115,DSM 25386,CECT 8001</strain>
    </source>
</reference>
<dbReference type="RefSeq" id="WP_090741167.1">
    <property type="nucleotide sequence ID" value="NZ_FOBW01000002.1"/>
</dbReference>
<proteinExistence type="predicted"/>
<protein>
    <submittedName>
        <fullName evidence="2">Uncharacterized protein YrrD, contains PRC-barrel domain</fullName>
    </submittedName>
</protein>